<accession>A0A1H6S560</accession>
<dbReference type="NCBIfam" id="TIGR02727">
    <property type="entry name" value="MTHFS_bact"/>
    <property type="match status" value="1"/>
</dbReference>
<feature type="binding site" evidence="4">
    <location>
        <position position="49"/>
    </location>
    <ligand>
        <name>substrate</name>
    </ligand>
</feature>
<keyword evidence="3 4" id="KW-0067">ATP-binding</keyword>
<comment type="cofactor">
    <cofactor evidence="5">
        <name>Mg(2+)</name>
        <dbReference type="ChEBI" id="CHEBI:18420"/>
    </cofactor>
</comment>
<dbReference type="Proteomes" id="UP000198564">
    <property type="component" value="Unassembled WGS sequence"/>
</dbReference>
<gene>
    <name evidence="6" type="ORF">SAMN04488113_10561</name>
</gene>
<dbReference type="InterPro" id="IPR002698">
    <property type="entry name" value="FTHF_cligase"/>
</dbReference>
<dbReference type="GO" id="GO:0009396">
    <property type="term" value="P:folic acid-containing compound biosynthetic process"/>
    <property type="evidence" value="ECO:0007669"/>
    <property type="project" value="TreeGrafter"/>
</dbReference>
<evidence type="ECO:0000256" key="1">
    <source>
        <dbReference type="ARBA" id="ARBA00010638"/>
    </source>
</evidence>
<dbReference type="Gene3D" id="3.40.50.10420">
    <property type="entry name" value="NagB/RpiA/CoA transferase-like"/>
    <property type="match status" value="1"/>
</dbReference>
<evidence type="ECO:0000256" key="2">
    <source>
        <dbReference type="ARBA" id="ARBA00022741"/>
    </source>
</evidence>
<comment type="catalytic activity">
    <reaction evidence="5">
        <text>(6S)-5-formyl-5,6,7,8-tetrahydrofolate + ATP = (6R)-5,10-methenyltetrahydrofolate + ADP + phosphate</text>
        <dbReference type="Rhea" id="RHEA:10488"/>
        <dbReference type="ChEBI" id="CHEBI:30616"/>
        <dbReference type="ChEBI" id="CHEBI:43474"/>
        <dbReference type="ChEBI" id="CHEBI:57455"/>
        <dbReference type="ChEBI" id="CHEBI:57457"/>
        <dbReference type="ChEBI" id="CHEBI:456216"/>
        <dbReference type="EC" id="6.3.3.2"/>
    </reaction>
</comment>
<feature type="binding site" evidence="4">
    <location>
        <begin position="133"/>
        <end position="141"/>
    </location>
    <ligand>
        <name>ATP</name>
        <dbReference type="ChEBI" id="CHEBI:30616"/>
    </ligand>
</feature>
<evidence type="ECO:0000256" key="5">
    <source>
        <dbReference type="RuleBase" id="RU361279"/>
    </source>
</evidence>
<organism evidence="6 7">
    <name type="scientific">Alkalibacterium gilvum</name>
    <dbReference type="NCBI Taxonomy" id="1130080"/>
    <lineage>
        <taxon>Bacteria</taxon>
        <taxon>Bacillati</taxon>
        <taxon>Bacillota</taxon>
        <taxon>Bacilli</taxon>
        <taxon>Lactobacillales</taxon>
        <taxon>Carnobacteriaceae</taxon>
        <taxon>Alkalibacterium</taxon>
    </lineage>
</organism>
<dbReference type="GO" id="GO:0005524">
    <property type="term" value="F:ATP binding"/>
    <property type="evidence" value="ECO:0007669"/>
    <property type="project" value="UniProtKB-KW"/>
</dbReference>
<sequence>MGKNELRKGMLISLDKIGRVERKKTEKMMQANLFTSTLWGKAEMVGITLSINKEWDTRAIIKQAWMEGKKVCIPKSIHKSRALHFYEIISFQQVEKGYFDLLEPVVSETRRVDNSEIDLMIVPGLAFTRQGYRIGFGGGYYDRFLKDFKHTTVSLLHSNQLVKSFPIETFDMPVQYLVTEKGLMQAEGE</sequence>
<keyword evidence="6" id="KW-0436">Ligase</keyword>
<dbReference type="OrthoDB" id="9801938at2"/>
<dbReference type="RefSeq" id="WP_091633179.1">
    <property type="nucleotide sequence ID" value="NZ_FNYW01000005.1"/>
</dbReference>
<feature type="binding site" evidence="4">
    <location>
        <position position="54"/>
    </location>
    <ligand>
        <name>substrate</name>
    </ligand>
</feature>
<evidence type="ECO:0000256" key="3">
    <source>
        <dbReference type="ARBA" id="ARBA00022840"/>
    </source>
</evidence>
<evidence type="ECO:0000256" key="4">
    <source>
        <dbReference type="PIRSR" id="PIRSR006806-1"/>
    </source>
</evidence>
<reference evidence="7" key="1">
    <citation type="submission" date="2016-10" db="EMBL/GenBank/DDBJ databases">
        <authorList>
            <person name="Varghese N."/>
            <person name="Submissions S."/>
        </authorList>
    </citation>
    <scope>NUCLEOTIDE SEQUENCE [LARGE SCALE GENOMIC DNA]</scope>
    <source>
        <strain evidence="7">DSM 25751</strain>
    </source>
</reference>
<name>A0A1H6S560_9LACT</name>
<dbReference type="PIRSF" id="PIRSF006806">
    <property type="entry name" value="FTHF_cligase"/>
    <property type="match status" value="1"/>
</dbReference>
<dbReference type="STRING" id="1130080.SAMN04488113_10561"/>
<feature type="binding site" evidence="4">
    <location>
        <begin position="3"/>
        <end position="7"/>
    </location>
    <ligand>
        <name>ATP</name>
        <dbReference type="ChEBI" id="CHEBI:30616"/>
    </ligand>
</feature>
<dbReference type="EMBL" id="FNYW01000005">
    <property type="protein sequence ID" value="SEI61004.1"/>
    <property type="molecule type" value="Genomic_DNA"/>
</dbReference>
<dbReference type="PANTHER" id="PTHR23407:SF1">
    <property type="entry name" value="5-FORMYLTETRAHYDROFOLATE CYCLO-LIGASE"/>
    <property type="match status" value="1"/>
</dbReference>
<keyword evidence="7" id="KW-1185">Reference proteome</keyword>
<dbReference type="GO" id="GO:0030272">
    <property type="term" value="F:5-formyltetrahydrofolate cyclo-ligase activity"/>
    <property type="evidence" value="ECO:0007669"/>
    <property type="project" value="UniProtKB-EC"/>
</dbReference>
<keyword evidence="2 4" id="KW-0547">Nucleotide-binding</keyword>
<dbReference type="GO" id="GO:0035999">
    <property type="term" value="P:tetrahydrofolate interconversion"/>
    <property type="evidence" value="ECO:0007669"/>
    <property type="project" value="TreeGrafter"/>
</dbReference>
<dbReference type="GO" id="GO:0046872">
    <property type="term" value="F:metal ion binding"/>
    <property type="evidence" value="ECO:0007669"/>
    <property type="project" value="UniProtKB-KW"/>
</dbReference>
<dbReference type="PANTHER" id="PTHR23407">
    <property type="entry name" value="ATPASE INHIBITOR/5-FORMYLTETRAHYDROFOLATE CYCLO-LIGASE"/>
    <property type="match status" value="1"/>
</dbReference>
<proteinExistence type="inferred from homology"/>
<keyword evidence="5" id="KW-0479">Metal-binding</keyword>
<evidence type="ECO:0000313" key="6">
    <source>
        <dbReference type="EMBL" id="SEI61004.1"/>
    </source>
</evidence>
<protein>
    <recommendedName>
        <fullName evidence="5">5-formyltetrahydrofolate cyclo-ligase</fullName>
        <ecNumber evidence="5">6.3.3.2</ecNumber>
    </recommendedName>
</protein>
<dbReference type="AlphaFoldDB" id="A0A1H6S560"/>
<evidence type="ECO:0000313" key="7">
    <source>
        <dbReference type="Proteomes" id="UP000198564"/>
    </source>
</evidence>
<comment type="similarity">
    <text evidence="1 5">Belongs to the 5-formyltetrahydrofolate cyclo-ligase family.</text>
</comment>
<dbReference type="InterPro" id="IPR037171">
    <property type="entry name" value="NagB/RpiA_transferase-like"/>
</dbReference>
<keyword evidence="5" id="KW-0460">Magnesium</keyword>
<dbReference type="Pfam" id="PF01812">
    <property type="entry name" value="5-FTHF_cyc-lig"/>
    <property type="match status" value="1"/>
</dbReference>
<dbReference type="EC" id="6.3.3.2" evidence="5"/>
<dbReference type="InterPro" id="IPR024185">
    <property type="entry name" value="FTHF_cligase-like_sf"/>
</dbReference>
<dbReference type="SUPFAM" id="SSF100950">
    <property type="entry name" value="NagB/RpiA/CoA transferase-like"/>
    <property type="match status" value="1"/>
</dbReference>